<dbReference type="eggNOG" id="COG0726">
    <property type="taxonomic scope" value="Bacteria"/>
</dbReference>
<dbReference type="SMART" id="SM00248">
    <property type="entry name" value="ANK"/>
    <property type="match status" value="2"/>
</dbReference>
<keyword evidence="6" id="KW-1185">Reference proteome</keyword>
<feature type="signal peptide" evidence="3">
    <location>
        <begin position="1"/>
        <end position="22"/>
    </location>
</feature>
<evidence type="ECO:0000256" key="3">
    <source>
        <dbReference type="SAM" id="SignalP"/>
    </source>
</evidence>
<dbReference type="Gene3D" id="3.20.20.370">
    <property type="entry name" value="Glycoside hydrolase/deacetylase"/>
    <property type="match status" value="1"/>
</dbReference>
<feature type="compositionally biased region" description="Polar residues" evidence="2">
    <location>
        <begin position="371"/>
        <end position="384"/>
    </location>
</feature>
<dbReference type="PROSITE" id="PS50088">
    <property type="entry name" value="ANK_REPEAT"/>
    <property type="match status" value="1"/>
</dbReference>
<dbReference type="CDD" id="cd10946">
    <property type="entry name" value="CE4_Mll8295_like"/>
    <property type="match status" value="1"/>
</dbReference>
<evidence type="ECO:0000256" key="2">
    <source>
        <dbReference type="SAM" id="MobiDB-lite"/>
    </source>
</evidence>
<evidence type="ECO:0000313" key="5">
    <source>
        <dbReference type="EMBL" id="ADV46337.1"/>
    </source>
</evidence>
<feature type="region of interest" description="Disordered" evidence="2">
    <location>
        <begin position="498"/>
        <end position="520"/>
    </location>
</feature>
<evidence type="ECO:0000259" key="4">
    <source>
        <dbReference type="PROSITE" id="PS51677"/>
    </source>
</evidence>
<reference evidence="5 6" key="1">
    <citation type="journal article" date="2011" name="Stand. Genomic Sci.">
        <title>Complete genome sequence of Nitratifractor salsuginis type strain (E9I37-1).</title>
        <authorList>
            <person name="Anderson I."/>
            <person name="Sikorski J."/>
            <person name="Zeytun A."/>
            <person name="Nolan M."/>
            <person name="Lapidus A."/>
            <person name="Lucas S."/>
            <person name="Hammon N."/>
            <person name="Deshpande S."/>
            <person name="Cheng J.F."/>
            <person name="Tapia R."/>
            <person name="Han C."/>
            <person name="Goodwin L."/>
            <person name="Pitluck S."/>
            <person name="Liolios K."/>
            <person name="Pagani I."/>
            <person name="Ivanova N."/>
            <person name="Huntemann M."/>
            <person name="Mavromatis K."/>
            <person name="Ovchinikova G."/>
            <person name="Pati A."/>
            <person name="Chen A."/>
            <person name="Palaniappan K."/>
            <person name="Land M."/>
            <person name="Hauser L."/>
            <person name="Brambilla E.M."/>
            <person name="Ngatchou-Djao O.D."/>
            <person name="Rohde M."/>
            <person name="Tindall B.J."/>
            <person name="Goker M."/>
            <person name="Detter J.C."/>
            <person name="Woyke T."/>
            <person name="Bristow J."/>
            <person name="Eisen J.A."/>
            <person name="Markowitz V."/>
            <person name="Hugenholtz P."/>
            <person name="Klenk H.P."/>
            <person name="Kyrpides N.C."/>
        </authorList>
    </citation>
    <scope>NUCLEOTIDE SEQUENCE [LARGE SCALE GENOMIC DNA]</scope>
    <source>
        <strain evidence="6">DSM 16511 / JCM 12458 / E9I37-1</strain>
    </source>
</reference>
<dbReference type="InterPro" id="IPR002110">
    <property type="entry name" value="Ankyrin_rpt"/>
</dbReference>
<dbReference type="PROSITE" id="PS51677">
    <property type="entry name" value="NODB"/>
    <property type="match status" value="1"/>
</dbReference>
<dbReference type="GO" id="GO:0016810">
    <property type="term" value="F:hydrolase activity, acting on carbon-nitrogen (but not peptide) bonds"/>
    <property type="evidence" value="ECO:0007669"/>
    <property type="project" value="InterPro"/>
</dbReference>
<dbReference type="HOGENOM" id="CLU_523563_0_0_7"/>
<dbReference type="Pfam" id="PF01522">
    <property type="entry name" value="Polysacc_deac_1"/>
    <property type="match status" value="1"/>
</dbReference>
<dbReference type="eggNOG" id="COG0666">
    <property type="taxonomic scope" value="Bacteria"/>
</dbReference>
<dbReference type="Pfam" id="PF12796">
    <property type="entry name" value="Ank_2"/>
    <property type="match status" value="1"/>
</dbReference>
<dbReference type="InterPro" id="IPR011330">
    <property type="entry name" value="Glyco_hydro/deAcase_b/a-brl"/>
</dbReference>
<name>E6WXT0_NITSE</name>
<gene>
    <name evidence="5" type="ordered locus">Nitsa_1081</name>
</gene>
<feature type="compositionally biased region" description="Polar residues" evidence="2">
    <location>
        <begin position="92"/>
        <end position="107"/>
    </location>
</feature>
<dbReference type="SUPFAM" id="SSF48403">
    <property type="entry name" value="Ankyrin repeat"/>
    <property type="match status" value="1"/>
</dbReference>
<dbReference type="Gene3D" id="1.25.40.20">
    <property type="entry name" value="Ankyrin repeat-containing domain"/>
    <property type="match status" value="1"/>
</dbReference>
<organism evidence="5 6">
    <name type="scientific">Nitratifractor salsuginis (strain DSM 16511 / JCM 12458 / E9I37-1)</name>
    <dbReference type="NCBI Taxonomy" id="749222"/>
    <lineage>
        <taxon>Bacteria</taxon>
        <taxon>Pseudomonadati</taxon>
        <taxon>Campylobacterota</taxon>
        <taxon>Epsilonproteobacteria</taxon>
        <taxon>Campylobacterales</taxon>
        <taxon>Sulfurovaceae</taxon>
        <taxon>Nitratifractor</taxon>
    </lineage>
</organism>
<dbReference type="KEGG" id="nsa:Nitsa_1081"/>
<dbReference type="Proteomes" id="UP000008633">
    <property type="component" value="Chromosome"/>
</dbReference>
<protein>
    <submittedName>
        <fullName evidence="5">Polysaccharide deacetylase</fullName>
    </submittedName>
</protein>
<keyword evidence="3" id="KW-0732">Signal</keyword>
<dbReference type="InterPro" id="IPR050248">
    <property type="entry name" value="Polysacc_deacetylase_ArnD"/>
</dbReference>
<dbReference type="InterPro" id="IPR036770">
    <property type="entry name" value="Ankyrin_rpt-contain_sf"/>
</dbReference>
<feature type="chain" id="PRO_5003215250" evidence="3">
    <location>
        <begin position="23"/>
        <end position="520"/>
    </location>
</feature>
<dbReference type="STRING" id="749222.Nitsa_1081"/>
<feature type="domain" description="NodB homology" evidence="4">
    <location>
        <begin position="113"/>
        <end position="324"/>
    </location>
</feature>
<sequence>MKYSVGMSLLALICLPGLSAWATPVHPPATAQSGSLTLVRPGMTMHISSPRHNESTPLDLLRSDVNSEALGTGSVKSPESQTRTDTHRQAITPKTNPNTQNIPGNNFNRSGTKELYLTFDDGPLRGTGNVLKILKEEGVPATMFCVGRHAQQHPGLLQEELSMPNLLIANHTYSHANGHYRRFYSNTFGLLSDIEHAQLILGGRKYLRLAGRNVWRTPEIKRDDLAIVALRGRVEVPEYDSISKDGFYIYGWDTEWHYNHATGKPIESPEKVAAKIDHLYRRHRSAKPGKVILLAHDFMFRTQAGASRLRRFIRLMKQRGWSFHTIRHYSRYKPEPLYVAKYYGHSPKELYAANKQRSFRPVQENRGVESINRSSSSPRPTAQNGKGLMQNRLIEAIRRYNAKEVEHLIDQGASVNQPDSYGHIALNSAVKANSIYLVKKLLAHGADPMIKDARGENALYTAKRYNRGGIERYLKNYYSARSQTSTIVNQVQEKQIAETPHLADSSSTAHTNPLKLLRMR</sequence>
<feature type="region of interest" description="Disordered" evidence="2">
    <location>
        <begin position="355"/>
        <end position="387"/>
    </location>
</feature>
<dbReference type="GO" id="GO:0005975">
    <property type="term" value="P:carbohydrate metabolic process"/>
    <property type="evidence" value="ECO:0007669"/>
    <property type="project" value="InterPro"/>
</dbReference>
<proteinExistence type="predicted"/>
<reference evidence="6" key="2">
    <citation type="submission" date="2011-01" db="EMBL/GenBank/DDBJ databases">
        <title>The complete genome of Nitratifractor salsuginis DSM 16511.</title>
        <authorList>
            <consortium name="US DOE Joint Genome Institute (JGI-PGF)"/>
            <person name="Lucas S."/>
            <person name="Copeland A."/>
            <person name="Lapidus A."/>
            <person name="Bruce D."/>
            <person name="Goodwin L."/>
            <person name="Pitluck S."/>
            <person name="Kyrpides N."/>
            <person name="Mavromatis K."/>
            <person name="Ivanova N."/>
            <person name="Mikhailova N."/>
            <person name="Zeytun A."/>
            <person name="Detter J.C."/>
            <person name="Tapia R."/>
            <person name="Han C."/>
            <person name="Land M."/>
            <person name="Hauser L."/>
            <person name="Markowitz V."/>
            <person name="Cheng J.-F."/>
            <person name="Hugenholtz P."/>
            <person name="Woyke T."/>
            <person name="Wu D."/>
            <person name="Tindall B."/>
            <person name="Schuetze A."/>
            <person name="Brambilla E."/>
            <person name="Klenk H.-P."/>
            <person name="Eisen J.A."/>
        </authorList>
    </citation>
    <scope>NUCLEOTIDE SEQUENCE [LARGE SCALE GENOMIC DNA]</scope>
    <source>
        <strain evidence="6">DSM 16511 / JCM 12458 / E9I37-1</strain>
    </source>
</reference>
<evidence type="ECO:0000256" key="1">
    <source>
        <dbReference type="PROSITE-ProRule" id="PRU00023"/>
    </source>
</evidence>
<dbReference type="AlphaFoldDB" id="E6WXT0"/>
<accession>E6WXT0</accession>
<dbReference type="EMBL" id="CP002452">
    <property type="protein sequence ID" value="ADV46337.1"/>
    <property type="molecule type" value="Genomic_DNA"/>
</dbReference>
<dbReference type="PANTHER" id="PTHR10587">
    <property type="entry name" value="GLYCOSYL TRANSFERASE-RELATED"/>
    <property type="match status" value="1"/>
</dbReference>
<feature type="repeat" description="ANK" evidence="1">
    <location>
        <begin position="421"/>
        <end position="453"/>
    </location>
</feature>
<dbReference type="SUPFAM" id="SSF88713">
    <property type="entry name" value="Glycoside hydrolase/deacetylase"/>
    <property type="match status" value="1"/>
</dbReference>
<keyword evidence="1" id="KW-0040">ANK repeat</keyword>
<dbReference type="InterPro" id="IPR002509">
    <property type="entry name" value="NODB_dom"/>
</dbReference>
<feature type="region of interest" description="Disordered" evidence="2">
    <location>
        <begin position="69"/>
        <end position="107"/>
    </location>
</feature>
<evidence type="ECO:0000313" key="6">
    <source>
        <dbReference type="Proteomes" id="UP000008633"/>
    </source>
</evidence>